<dbReference type="HAMAP" id="MF_01306_B">
    <property type="entry name" value="Ribosomal_uS4_B"/>
    <property type="match status" value="1"/>
</dbReference>
<dbReference type="Pfam" id="PF00163">
    <property type="entry name" value="Ribosomal_S4"/>
    <property type="match status" value="1"/>
</dbReference>
<evidence type="ECO:0000256" key="5">
    <source>
        <dbReference type="ARBA" id="ARBA00023274"/>
    </source>
</evidence>
<dbReference type="NCBIfam" id="TIGR01017">
    <property type="entry name" value="rpsD_bact"/>
    <property type="match status" value="1"/>
</dbReference>
<evidence type="ECO:0000256" key="3">
    <source>
        <dbReference type="ARBA" id="ARBA00022884"/>
    </source>
</evidence>
<dbReference type="InterPro" id="IPR018079">
    <property type="entry name" value="Ribosomal_uS4_CS"/>
</dbReference>
<protein>
    <submittedName>
        <fullName evidence="9">30S ribosomal protein S4</fullName>
    </submittedName>
</protein>
<dbReference type="Pfam" id="PF01479">
    <property type="entry name" value="S4"/>
    <property type="match status" value="1"/>
</dbReference>
<dbReference type="Gene3D" id="1.10.1050.10">
    <property type="entry name" value="Ribosomal Protein S4 Delta 41, Chain A, domain 1"/>
    <property type="match status" value="1"/>
</dbReference>
<keyword evidence="3" id="KW-0694">RNA-binding</keyword>
<evidence type="ECO:0000256" key="4">
    <source>
        <dbReference type="ARBA" id="ARBA00022980"/>
    </source>
</evidence>
<dbReference type="SMART" id="SM00363">
    <property type="entry name" value="S4"/>
    <property type="match status" value="1"/>
</dbReference>
<feature type="domain" description="Small ribosomal subunit protein uS4 N-terminal" evidence="8">
    <location>
        <begin position="3"/>
        <end position="97"/>
    </location>
</feature>
<dbReference type="GO" id="GO:0015935">
    <property type="term" value="C:small ribosomal subunit"/>
    <property type="evidence" value="ECO:0007669"/>
    <property type="project" value="InterPro"/>
</dbReference>
<feature type="domain" description="RNA-binding S4" evidence="7">
    <location>
        <begin position="98"/>
        <end position="165"/>
    </location>
</feature>
<dbReference type="PANTHER" id="PTHR11831">
    <property type="entry name" value="30S 40S RIBOSOMAL PROTEIN"/>
    <property type="match status" value="1"/>
</dbReference>
<dbReference type="InterPro" id="IPR005709">
    <property type="entry name" value="Ribosomal_uS4_bac-type"/>
</dbReference>
<evidence type="ECO:0000256" key="1">
    <source>
        <dbReference type="ARBA" id="ARBA00007465"/>
    </source>
</evidence>
<dbReference type="GO" id="GO:0003735">
    <property type="term" value="F:structural constituent of ribosome"/>
    <property type="evidence" value="ECO:0007669"/>
    <property type="project" value="InterPro"/>
</dbReference>
<dbReference type="PROSITE" id="PS00632">
    <property type="entry name" value="RIBOSOMAL_S4"/>
    <property type="match status" value="1"/>
</dbReference>
<evidence type="ECO:0000313" key="9">
    <source>
        <dbReference type="EMBL" id="MPM19506.1"/>
    </source>
</evidence>
<dbReference type="InterPro" id="IPR001912">
    <property type="entry name" value="Ribosomal_uS4_N"/>
</dbReference>
<dbReference type="PROSITE" id="PS50889">
    <property type="entry name" value="S4"/>
    <property type="match status" value="1"/>
</dbReference>
<evidence type="ECO:0000256" key="6">
    <source>
        <dbReference type="SAM" id="MobiDB-lite"/>
    </source>
</evidence>
<dbReference type="EMBL" id="VSSQ01003190">
    <property type="protein sequence ID" value="MPM19506.1"/>
    <property type="molecule type" value="Genomic_DNA"/>
</dbReference>
<dbReference type="GO" id="GO:0042274">
    <property type="term" value="P:ribosomal small subunit biogenesis"/>
    <property type="evidence" value="ECO:0007669"/>
    <property type="project" value="TreeGrafter"/>
</dbReference>
<dbReference type="GO" id="GO:0006412">
    <property type="term" value="P:translation"/>
    <property type="evidence" value="ECO:0007669"/>
    <property type="project" value="InterPro"/>
</dbReference>
<evidence type="ECO:0000259" key="7">
    <source>
        <dbReference type="SMART" id="SM00363"/>
    </source>
</evidence>
<dbReference type="NCBIfam" id="NF003717">
    <property type="entry name" value="PRK05327.1"/>
    <property type="match status" value="1"/>
</dbReference>
<sequence>MARYTDAVCRLCRREGMKLFLKGDRCYSEKCAVTRRPTPPGQHGKGRRKPSEYGVQLREKQKARRYYGVLESQFHKYFEMAEKKQGITGENLLKILESRLDNVVYRLGFAMSRPEARQLVSHGHFTVNGKKVDIPSYLVSEGDVVALSQKSKSSEKLKVVLDANSARPIPAWLDLDRENSVGKVLNLPTRDQIDLPLQETLIVELYSK</sequence>
<name>A0A644XTG4_9ZZZZ</name>
<dbReference type="GO" id="GO:0019843">
    <property type="term" value="F:rRNA binding"/>
    <property type="evidence" value="ECO:0007669"/>
    <property type="project" value="UniProtKB-KW"/>
</dbReference>
<dbReference type="InterPro" id="IPR022801">
    <property type="entry name" value="Ribosomal_uS4"/>
</dbReference>
<dbReference type="SUPFAM" id="SSF55174">
    <property type="entry name" value="Alpha-L RNA-binding motif"/>
    <property type="match status" value="1"/>
</dbReference>
<feature type="region of interest" description="Disordered" evidence="6">
    <location>
        <begin position="33"/>
        <end position="55"/>
    </location>
</feature>
<dbReference type="PANTHER" id="PTHR11831:SF4">
    <property type="entry name" value="SMALL RIBOSOMAL SUBUNIT PROTEIN US4M"/>
    <property type="match status" value="1"/>
</dbReference>
<keyword evidence="5" id="KW-0687">Ribonucleoprotein</keyword>
<dbReference type="InterPro" id="IPR002942">
    <property type="entry name" value="S4_RNA-bd"/>
</dbReference>
<dbReference type="Gene3D" id="3.10.290.10">
    <property type="entry name" value="RNA-binding S4 domain"/>
    <property type="match status" value="1"/>
</dbReference>
<keyword evidence="4 9" id="KW-0689">Ribosomal protein</keyword>
<proteinExistence type="inferred from homology"/>
<evidence type="ECO:0000256" key="2">
    <source>
        <dbReference type="ARBA" id="ARBA00022730"/>
    </source>
</evidence>
<dbReference type="FunFam" id="3.10.290.10:FF:000001">
    <property type="entry name" value="30S ribosomal protein S4"/>
    <property type="match status" value="1"/>
</dbReference>
<evidence type="ECO:0000259" key="8">
    <source>
        <dbReference type="SMART" id="SM01390"/>
    </source>
</evidence>
<dbReference type="FunFam" id="1.10.1050.10:FF:000001">
    <property type="entry name" value="30S ribosomal protein S4"/>
    <property type="match status" value="1"/>
</dbReference>
<dbReference type="SMART" id="SM01390">
    <property type="entry name" value="Ribosomal_S4"/>
    <property type="match status" value="1"/>
</dbReference>
<reference evidence="9" key="1">
    <citation type="submission" date="2019-08" db="EMBL/GenBank/DDBJ databases">
        <authorList>
            <person name="Kucharzyk K."/>
            <person name="Murdoch R.W."/>
            <person name="Higgins S."/>
            <person name="Loffler F."/>
        </authorList>
    </citation>
    <scope>NUCLEOTIDE SEQUENCE</scope>
</reference>
<keyword evidence="2" id="KW-0699">rRNA-binding</keyword>
<dbReference type="AlphaFoldDB" id="A0A644XTG4"/>
<comment type="similarity">
    <text evidence="1">Belongs to the universal ribosomal protein uS4 family.</text>
</comment>
<dbReference type="CDD" id="cd00165">
    <property type="entry name" value="S4"/>
    <property type="match status" value="1"/>
</dbReference>
<gene>
    <name evidence="9" type="primary">rpsD_21</name>
    <name evidence="9" type="ORF">SDC9_65932</name>
</gene>
<dbReference type="InterPro" id="IPR036986">
    <property type="entry name" value="S4_RNA-bd_sf"/>
</dbReference>
<accession>A0A644XTG4</accession>
<organism evidence="9">
    <name type="scientific">bioreactor metagenome</name>
    <dbReference type="NCBI Taxonomy" id="1076179"/>
    <lineage>
        <taxon>unclassified sequences</taxon>
        <taxon>metagenomes</taxon>
        <taxon>ecological metagenomes</taxon>
    </lineage>
</organism>
<comment type="caution">
    <text evidence="9">The sequence shown here is derived from an EMBL/GenBank/DDBJ whole genome shotgun (WGS) entry which is preliminary data.</text>
</comment>